<evidence type="ECO:0000259" key="5">
    <source>
        <dbReference type="Pfam" id="PF25919"/>
    </source>
</evidence>
<evidence type="ECO:0000313" key="9">
    <source>
        <dbReference type="Proteomes" id="UP000054695"/>
    </source>
</evidence>
<feature type="domain" description="CusB-like beta-barrel" evidence="6">
    <location>
        <begin position="220"/>
        <end position="294"/>
    </location>
</feature>
<dbReference type="RefSeq" id="WP_058460935.1">
    <property type="nucleotide sequence ID" value="NZ_CAAAIY010000007.1"/>
</dbReference>
<dbReference type="InterPro" id="IPR006143">
    <property type="entry name" value="RND_pump_MFP"/>
</dbReference>
<evidence type="ECO:0000256" key="1">
    <source>
        <dbReference type="ARBA" id="ARBA00009477"/>
    </source>
</evidence>
<dbReference type="Proteomes" id="UP000054695">
    <property type="component" value="Unassembled WGS sequence"/>
</dbReference>
<evidence type="ECO:0000313" key="8">
    <source>
        <dbReference type="EMBL" id="KTC68425.1"/>
    </source>
</evidence>
<feature type="domain" description="CzcB-like C-terminal circularly permuted SH3-like" evidence="7">
    <location>
        <begin position="302"/>
        <end position="361"/>
    </location>
</feature>
<dbReference type="PANTHER" id="PTHR30097:SF15">
    <property type="entry name" value="CATION EFFLUX SYSTEM PROTEIN CUSB"/>
    <property type="match status" value="1"/>
</dbReference>
<dbReference type="Gene3D" id="2.40.50.100">
    <property type="match status" value="1"/>
</dbReference>
<protein>
    <submittedName>
        <fullName evidence="8">Chemiosmotic efflux system B protein B</fullName>
    </submittedName>
</protein>
<evidence type="ECO:0000259" key="6">
    <source>
        <dbReference type="Pfam" id="PF25954"/>
    </source>
</evidence>
<dbReference type="NCBIfam" id="TIGR01730">
    <property type="entry name" value="RND_mfp"/>
    <property type="match status" value="1"/>
</dbReference>
<dbReference type="GO" id="GO:0030288">
    <property type="term" value="C:outer membrane-bounded periplasmic space"/>
    <property type="evidence" value="ECO:0007669"/>
    <property type="project" value="TreeGrafter"/>
</dbReference>
<feature type="chain" id="PRO_5006910740" evidence="3">
    <location>
        <begin position="27"/>
        <end position="377"/>
    </location>
</feature>
<dbReference type="Gene3D" id="6.10.140.730">
    <property type="match status" value="1"/>
</dbReference>
<organism evidence="8 9">
    <name type="scientific">Legionella bozemanae</name>
    <name type="common">Fluoribacter bozemanae</name>
    <dbReference type="NCBI Taxonomy" id="447"/>
    <lineage>
        <taxon>Bacteria</taxon>
        <taxon>Pseudomonadati</taxon>
        <taxon>Pseudomonadota</taxon>
        <taxon>Gammaproteobacteria</taxon>
        <taxon>Legionellales</taxon>
        <taxon>Legionellaceae</taxon>
        <taxon>Legionella</taxon>
    </lineage>
</organism>
<proteinExistence type="inferred from homology"/>
<sequence>MNLKLIIKSVVILSLLSLLQVTQAQQAMDNHGKMDMKQSTQENEIVIDPARLQAIGITSEPVRRQVVEKIIRTVGRIEADERRVAHIHVRFDGWIENLFINFTGEKVKAGQALFTVYSPELVATQQEYLLALNAQKILSKNTTSSAARGAQSAFQAAHQRLLLWGISEKDIEQLRRTGKITRTMTIHSPIQGTVLKKMALVGMRIEPGDELYTIADLSRLWVLGDIYEYELPYIRLGQMADLTLTYLPNELFKAKLDFIYPTIDMKTRTAKVRFEVDNQKEQLKPGMYVNLELKVPLGERLVVPKNAVLLTGERAVVFIYHGNGKIEWRDVTLGVRAGDLLEIIKGVKEGDQIITSANFLIDSESQLKAAMGGMQHK</sequence>
<feature type="domain" description="CusB-like three alpha-helical bundle" evidence="4">
    <location>
        <begin position="120"/>
        <end position="180"/>
    </location>
</feature>
<dbReference type="AlphaFoldDB" id="A0A0W0RBK2"/>
<dbReference type="GO" id="GO:0015679">
    <property type="term" value="P:plasma membrane copper ion transport"/>
    <property type="evidence" value="ECO:0007669"/>
    <property type="project" value="TreeGrafter"/>
</dbReference>
<keyword evidence="3" id="KW-0732">Signal</keyword>
<feature type="signal peptide" evidence="3">
    <location>
        <begin position="1"/>
        <end position="26"/>
    </location>
</feature>
<dbReference type="EMBL" id="LNXU01000056">
    <property type="protein sequence ID" value="KTC68425.1"/>
    <property type="molecule type" value="Genomic_DNA"/>
</dbReference>
<comment type="caution">
    <text evidence="8">The sequence shown here is derived from an EMBL/GenBank/DDBJ whole genome shotgun (WGS) entry which is preliminary data.</text>
</comment>
<evidence type="ECO:0000259" key="4">
    <source>
        <dbReference type="Pfam" id="PF25869"/>
    </source>
</evidence>
<dbReference type="FunFam" id="2.40.30.170:FF:000010">
    <property type="entry name" value="Efflux RND transporter periplasmic adaptor subunit"/>
    <property type="match status" value="1"/>
</dbReference>
<dbReference type="STRING" id="447.Lboz_3410"/>
<dbReference type="InterPro" id="IPR058791">
    <property type="entry name" value="3HB_CusB"/>
</dbReference>
<dbReference type="InterPro" id="IPR051909">
    <property type="entry name" value="MFP_Cation_Efflux"/>
</dbReference>
<accession>A0A0W0RBK2</accession>
<dbReference type="GO" id="GO:0046914">
    <property type="term" value="F:transition metal ion binding"/>
    <property type="evidence" value="ECO:0007669"/>
    <property type="project" value="TreeGrafter"/>
</dbReference>
<dbReference type="Gene3D" id="2.40.420.20">
    <property type="match status" value="1"/>
</dbReference>
<gene>
    <name evidence="8" type="primary">cebB</name>
    <name evidence="8" type="ORF">Lboz_3410</name>
</gene>
<dbReference type="OrthoDB" id="9806939at2"/>
<feature type="domain" description="CusB-like barrel-sandwich hybrid" evidence="5">
    <location>
        <begin position="84"/>
        <end position="215"/>
    </location>
</feature>
<dbReference type="PANTHER" id="PTHR30097">
    <property type="entry name" value="CATION EFFLUX SYSTEM PROTEIN CUSB"/>
    <property type="match status" value="1"/>
</dbReference>
<name>A0A0W0RBK2_LEGBO</name>
<dbReference type="InterPro" id="IPR058790">
    <property type="entry name" value="BSH_CusB"/>
</dbReference>
<dbReference type="GO" id="GO:0060003">
    <property type="term" value="P:copper ion export"/>
    <property type="evidence" value="ECO:0007669"/>
    <property type="project" value="TreeGrafter"/>
</dbReference>
<evidence type="ECO:0000259" key="7">
    <source>
        <dbReference type="Pfam" id="PF25975"/>
    </source>
</evidence>
<keyword evidence="2" id="KW-0813">Transport</keyword>
<keyword evidence="9" id="KW-1185">Reference proteome</keyword>
<dbReference type="GO" id="GO:0016020">
    <property type="term" value="C:membrane"/>
    <property type="evidence" value="ECO:0007669"/>
    <property type="project" value="InterPro"/>
</dbReference>
<evidence type="ECO:0000256" key="3">
    <source>
        <dbReference type="SAM" id="SignalP"/>
    </source>
</evidence>
<dbReference type="Pfam" id="PF25954">
    <property type="entry name" value="Beta-barrel_RND_2"/>
    <property type="match status" value="1"/>
</dbReference>
<dbReference type="Gene3D" id="2.40.30.170">
    <property type="match status" value="1"/>
</dbReference>
<reference evidence="8 9" key="1">
    <citation type="submission" date="2015-11" db="EMBL/GenBank/DDBJ databases">
        <title>Genomic analysis of 38 Legionella species identifies large and diverse effector repertoires.</title>
        <authorList>
            <person name="Burstein D."/>
            <person name="Amaro F."/>
            <person name="Zusman T."/>
            <person name="Lifshitz Z."/>
            <person name="Cohen O."/>
            <person name="Gilbert J.A."/>
            <person name="Pupko T."/>
            <person name="Shuman H.A."/>
            <person name="Segal G."/>
        </authorList>
    </citation>
    <scope>NUCLEOTIDE SEQUENCE [LARGE SCALE GENOMIC DNA]</scope>
    <source>
        <strain evidence="8 9">WIGA</strain>
    </source>
</reference>
<dbReference type="InterPro" id="IPR058649">
    <property type="entry name" value="CzcB_C"/>
</dbReference>
<evidence type="ECO:0000256" key="2">
    <source>
        <dbReference type="ARBA" id="ARBA00022448"/>
    </source>
</evidence>
<dbReference type="Pfam" id="PF25869">
    <property type="entry name" value="3HB_CusB"/>
    <property type="match status" value="1"/>
</dbReference>
<dbReference type="Pfam" id="PF25975">
    <property type="entry name" value="CzcB_C"/>
    <property type="match status" value="1"/>
</dbReference>
<dbReference type="Pfam" id="PF25919">
    <property type="entry name" value="BSH_CusB"/>
    <property type="match status" value="1"/>
</dbReference>
<dbReference type="PATRIC" id="fig|447.4.peg.3650"/>
<dbReference type="InterPro" id="IPR058792">
    <property type="entry name" value="Beta-barrel_RND_2"/>
</dbReference>
<dbReference type="SUPFAM" id="SSF111369">
    <property type="entry name" value="HlyD-like secretion proteins"/>
    <property type="match status" value="1"/>
</dbReference>
<comment type="similarity">
    <text evidence="1">Belongs to the membrane fusion protein (MFP) (TC 8.A.1) family.</text>
</comment>
<dbReference type="GO" id="GO:0022857">
    <property type="term" value="F:transmembrane transporter activity"/>
    <property type="evidence" value="ECO:0007669"/>
    <property type="project" value="InterPro"/>
</dbReference>